<reference evidence="5" key="1">
    <citation type="submission" date="2019-10" db="EMBL/GenBank/DDBJ databases">
        <authorList>
            <person name="Zhang R."/>
            <person name="Pan Y."/>
            <person name="Wang J."/>
            <person name="Ma R."/>
            <person name="Yu S."/>
        </authorList>
    </citation>
    <scope>NUCLEOTIDE SEQUENCE</scope>
    <source>
        <strain evidence="5">LA-IB0</strain>
        <tissue evidence="5">Leaf</tissue>
    </source>
</reference>
<feature type="repeat" description="WD" evidence="3">
    <location>
        <begin position="552"/>
        <end position="583"/>
    </location>
</feature>
<evidence type="ECO:0000313" key="5">
    <source>
        <dbReference type="EMBL" id="KAG8385059.1"/>
    </source>
</evidence>
<dbReference type="EMBL" id="WHWC01000003">
    <property type="protein sequence ID" value="KAG8385059.1"/>
    <property type="molecule type" value="Genomic_DNA"/>
</dbReference>
<keyword evidence="4" id="KW-1133">Transmembrane helix</keyword>
<dbReference type="AlphaFoldDB" id="A0AAV6XR93"/>
<keyword evidence="4" id="KW-0472">Membrane</keyword>
<dbReference type="PROSITE" id="PS00678">
    <property type="entry name" value="WD_REPEATS_1"/>
    <property type="match status" value="1"/>
</dbReference>
<evidence type="ECO:0000256" key="2">
    <source>
        <dbReference type="ARBA" id="ARBA00022737"/>
    </source>
</evidence>
<protein>
    <submittedName>
        <fullName evidence="5">Uncharacterized protein</fullName>
    </submittedName>
</protein>
<dbReference type="PANTHER" id="PTHR44472">
    <property type="entry name" value="DDB1- AND CUL4-ASSOCIATED FACTOR 4-RELATED"/>
    <property type="match status" value="1"/>
</dbReference>
<comment type="caution">
    <text evidence="5">The sequence shown here is derived from an EMBL/GenBank/DDBJ whole genome shotgun (WGS) entry which is preliminary data.</text>
</comment>
<dbReference type="Gene3D" id="2.130.10.10">
    <property type="entry name" value="YVTN repeat-like/Quinoprotein amine dehydrogenase"/>
    <property type="match status" value="1"/>
</dbReference>
<dbReference type="InterPro" id="IPR001680">
    <property type="entry name" value="WD40_rpt"/>
</dbReference>
<organism evidence="5 6">
    <name type="scientific">Buddleja alternifolia</name>
    <dbReference type="NCBI Taxonomy" id="168488"/>
    <lineage>
        <taxon>Eukaryota</taxon>
        <taxon>Viridiplantae</taxon>
        <taxon>Streptophyta</taxon>
        <taxon>Embryophyta</taxon>
        <taxon>Tracheophyta</taxon>
        <taxon>Spermatophyta</taxon>
        <taxon>Magnoliopsida</taxon>
        <taxon>eudicotyledons</taxon>
        <taxon>Gunneridae</taxon>
        <taxon>Pentapetalae</taxon>
        <taxon>asterids</taxon>
        <taxon>lamiids</taxon>
        <taxon>Lamiales</taxon>
        <taxon>Scrophulariaceae</taxon>
        <taxon>Buddlejeae</taxon>
        <taxon>Buddleja</taxon>
    </lineage>
</organism>
<sequence length="640" mass="71588">MNPQICKICRFEVFKSAFKSVLPSNLQFADLNADLKASNLIYGKPAAAVTIINNRADLFFKIKRSTALSPLPPLLPSSQLAGFYYDAEKNRYFPYKGPIPGSSHKPPPTAPPIQAHKLCQCTKTREEKLLYTRELCGNVISSRRGKLNFQSEYQKRHASQPTIWKYKETKKMANIALEHVVADVTLPHGQIEKEVLLSAGVNGLLCLFQVGMAGQEIDTTQFFKVDHVRPLNLDHISRHKGILRQLGSPYGAMTYTSSDVSCIKVSRKRSLPTDDILSKHFVYPFETFFILILCLFWVTFHSLNLQDFNIRNRVTTLGSESAPGCVYLLDLSKPLDFDASVPGFYELAAFKQTLWTADCDPDGRRVGIGKTGTNRGAALLNLETGVSSWVLRCKSDVLSLQLDQSGNNILCGLRNGAIVTVDARQKQIKWSRNRSSTISMPSSVCCLASLRLCDQYFLASSMDGSVVKASHIFREGNKVADALANLGRELDGLCILGKGDLQGDILGLIRFVSFLMYGEEVLLIKLYDSRLIQRGAVQSYEGNVNSHTRIELGVDPSEKVVMSGGEDCYLRLWDMKSGELLFKDKFINSIPSAVCWPRIGGVRGVLEPKYDDQDYRSYWQDHCLGAWIGSYEGIFYMDWL</sequence>
<dbReference type="SUPFAM" id="SSF50978">
    <property type="entry name" value="WD40 repeat-like"/>
    <property type="match status" value="1"/>
</dbReference>
<dbReference type="InterPro" id="IPR052254">
    <property type="entry name" value="CUL4-DDB1_E3_ligase_receptor"/>
</dbReference>
<dbReference type="PANTHER" id="PTHR44472:SF1">
    <property type="entry name" value="DDB1 AND CUL4 ASSOCIATED FACTOR 4"/>
    <property type="match status" value="1"/>
</dbReference>
<keyword evidence="4" id="KW-0812">Transmembrane</keyword>
<proteinExistence type="predicted"/>
<evidence type="ECO:0000256" key="1">
    <source>
        <dbReference type="ARBA" id="ARBA00022574"/>
    </source>
</evidence>
<accession>A0AAV6XR93</accession>
<dbReference type="PROSITE" id="PS50082">
    <property type="entry name" value="WD_REPEATS_2"/>
    <property type="match status" value="1"/>
</dbReference>
<keyword evidence="1 3" id="KW-0853">WD repeat</keyword>
<dbReference type="InterPro" id="IPR019775">
    <property type="entry name" value="WD40_repeat_CS"/>
</dbReference>
<dbReference type="InterPro" id="IPR015943">
    <property type="entry name" value="WD40/YVTN_repeat-like_dom_sf"/>
</dbReference>
<evidence type="ECO:0000313" key="6">
    <source>
        <dbReference type="Proteomes" id="UP000826271"/>
    </source>
</evidence>
<dbReference type="InterPro" id="IPR036322">
    <property type="entry name" value="WD40_repeat_dom_sf"/>
</dbReference>
<evidence type="ECO:0000256" key="4">
    <source>
        <dbReference type="SAM" id="Phobius"/>
    </source>
</evidence>
<dbReference type="Proteomes" id="UP000826271">
    <property type="component" value="Unassembled WGS sequence"/>
</dbReference>
<feature type="transmembrane region" description="Helical" evidence="4">
    <location>
        <begin position="281"/>
        <end position="303"/>
    </location>
</feature>
<name>A0AAV6XR93_9LAMI</name>
<keyword evidence="6" id="KW-1185">Reference proteome</keyword>
<evidence type="ECO:0000256" key="3">
    <source>
        <dbReference type="PROSITE-ProRule" id="PRU00221"/>
    </source>
</evidence>
<gene>
    <name evidence="5" type="ORF">BUALT_Bualt03G0002100</name>
</gene>
<keyword evidence="2" id="KW-0677">Repeat</keyword>